<name>Z9JRL7_9MICO</name>
<sequence length="229" mass="24383">MRPAYLARRNPTVLLGLVLATSVVTLFLHDVPRLGALYALLLLAALAGARFPPRRLALAQIPFVLFAAGIVVVNALTRPAPEGLIIGVALGLRALAIGTASLILARAAEPRALMVSLVQHARLSPRIAYALMAGHRMLEHLPGRWRTITRAHLVRSGRERLSPRQLGRCAFALLVGSLRSGERLAFALESRGLTDGPRTVWRPVPLGRGDALLVAVCALVVAAVVAVPA</sequence>
<protein>
    <submittedName>
        <fullName evidence="6">ABC transporter</fullName>
    </submittedName>
</protein>
<gene>
    <name evidence="6" type="ORF">BF93_03495</name>
</gene>
<reference evidence="6 7" key="1">
    <citation type="submission" date="2014-02" db="EMBL/GenBank/DDBJ databases">
        <title>Genome sequence of Brachybacterium phenoliresistens strain W13A50.</title>
        <authorList>
            <person name="Wang X."/>
        </authorList>
    </citation>
    <scope>NUCLEOTIDE SEQUENCE [LARGE SCALE GENOMIC DNA]</scope>
    <source>
        <strain evidence="6 7">W13A50</strain>
    </source>
</reference>
<comment type="caution">
    <text evidence="6">The sequence shown here is derived from an EMBL/GenBank/DDBJ whole genome shotgun (WGS) entry which is preliminary data.</text>
</comment>
<dbReference type="CDD" id="cd16914">
    <property type="entry name" value="EcfT"/>
    <property type="match status" value="1"/>
</dbReference>
<keyword evidence="2 5" id="KW-0812">Transmembrane</keyword>
<keyword evidence="7" id="KW-1185">Reference proteome</keyword>
<feature type="transmembrane region" description="Helical" evidence="5">
    <location>
        <begin position="58"/>
        <end position="77"/>
    </location>
</feature>
<feature type="transmembrane region" description="Helical" evidence="5">
    <location>
        <begin position="211"/>
        <end position="228"/>
    </location>
</feature>
<keyword evidence="3 5" id="KW-1133">Transmembrane helix</keyword>
<evidence type="ECO:0000256" key="4">
    <source>
        <dbReference type="ARBA" id="ARBA00023136"/>
    </source>
</evidence>
<proteinExistence type="predicted"/>
<keyword evidence="4 5" id="KW-0472">Membrane</keyword>
<feature type="transmembrane region" description="Helical" evidence="5">
    <location>
        <begin position="83"/>
        <end position="105"/>
    </location>
</feature>
<evidence type="ECO:0000313" key="7">
    <source>
        <dbReference type="Proteomes" id="UP000023067"/>
    </source>
</evidence>
<organism evidence="6 7">
    <name type="scientific">Brachybacterium phenoliresistens</name>
    <dbReference type="NCBI Taxonomy" id="396014"/>
    <lineage>
        <taxon>Bacteria</taxon>
        <taxon>Bacillati</taxon>
        <taxon>Actinomycetota</taxon>
        <taxon>Actinomycetes</taxon>
        <taxon>Micrococcales</taxon>
        <taxon>Dermabacteraceae</taxon>
        <taxon>Brachybacterium</taxon>
    </lineage>
</organism>
<evidence type="ECO:0000256" key="5">
    <source>
        <dbReference type="SAM" id="Phobius"/>
    </source>
</evidence>
<dbReference type="RefSeq" id="WP_038373400.1">
    <property type="nucleotide sequence ID" value="NZ_KK069999.1"/>
</dbReference>
<dbReference type="AlphaFoldDB" id="Z9JRL7"/>
<accession>Z9JRL7</accession>
<dbReference type="InterPro" id="IPR003339">
    <property type="entry name" value="ABC/ECF_trnsptr_transmembrane"/>
</dbReference>
<dbReference type="eggNOG" id="COG0619">
    <property type="taxonomic scope" value="Bacteria"/>
</dbReference>
<evidence type="ECO:0000256" key="1">
    <source>
        <dbReference type="ARBA" id="ARBA00004141"/>
    </source>
</evidence>
<dbReference type="Proteomes" id="UP000023067">
    <property type="component" value="Unassembled WGS sequence"/>
</dbReference>
<evidence type="ECO:0000256" key="2">
    <source>
        <dbReference type="ARBA" id="ARBA00022692"/>
    </source>
</evidence>
<dbReference type="STRING" id="396014.BF93_03495"/>
<feature type="transmembrane region" description="Helical" evidence="5">
    <location>
        <begin position="12"/>
        <end position="29"/>
    </location>
</feature>
<evidence type="ECO:0000313" key="6">
    <source>
        <dbReference type="EMBL" id="EWS80446.1"/>
    </source>
</evidence>
<dbReference type="GO" id="GO:0005886">
    <property type="term" value="C:plasma membrane"/>
    <property type="evidence" value="ECO:0007669"/>
    <property type="project" value="UniProtKB-ARBA"/>
</dbReference>
<feature type="transmembrane region" description="Helical" evidence="5">
    <location>
        <begin position="35"/>
        <end position="51"/>
    </location>
</feature>
<comment type="subcellular location">
    <subcellularLocation>
        <location evidence="1">Membrane</location>
        <topology evidence="1">Multi-pass membrane protein</topology>
    </subcellularLocation>
</comment>
<dbReference type="HOGENOM" id="CLU_056469_6_1_11"/>
<dbReference type="PATRIC" id="fig|396014.3.peg.2728"/>
<dbReference type="EMBL" id="JDYK01000015">
    <property type="protein sequence ID" value="EWS80446.1"/>
    <property type="molecule type" value="Genomic_DNA"/>
</dbReference>
<evidence type="ECO:0000256" key="3">
    <source>
        <dbReference type="ARBA" id="ARBA00022989"/>
    </source>
</evidence>
<dbReference type="Pfam" id="PF02361">
    <property type="entry name" value="CbiQ"/>
    <property type="match status" value="1"/>
</dbReference>
<dbReference type="OrthoDB" id="6400at2"/>